<organism evidence="3 4">
    <name type="scientific">Aphanomyces euteiches</name>
    <dbReference type="NCBI Taxonomy" id="100861"/>
    <lineage>
        <taxon>Eukaryota</taxon>
        <taxon>Sar</taxon>
        <taxon>Stramenopiles</taxon>
        <taxon>Oomycota</taxon>
        <taxon>Saprolegniomycetes</taxon>
        <taxon>Saprolegniales</taxon>
        <taxon>Verrucalvaceae</taxon>
        <taxon>Aphanomyces</taxon>
    </lineage>
</organism>
<dbReference type="GO" id="GO:0005802">
    <property type="term" value="C:trans-Golgi network"/>
    <property type="evidence" value="ECO:0007669"/>
    <property type="project" value="TreeGrafter"/>
</dbReference>
<dbReference type="InterPro" id="IPR058563">
    <property type="entry name" value="Trs120_TRAPPC9_N"/>
</dbReference>
<evidence type="ECO:0000259" key="1">
    <source>
        <dbReference type="Pfam" id="PF08626"/>
    </source>
</evidence>
<dbReference type="Proteomes" id="UP000481153">
    <property type="component" value="Unassembled WGS sequence"/>
</dbReference>
<dbReference type="InterPro" id="IPR013935">
    <property type="entry name" value="Trs120_TRAPPC9"/>
</dbReference>
<name>A0A6G0XIB4_9STRA</name>
<feature type="domain" description="Trs120/TRAPPC9 N-terminal" evidence="1">
    <location>
        <begin position="16"/>
        <end position="343"/>
    </location>
</feature>
<dbReference type="Pfam" id="PF08626">
    <property type="entry name" value="TRAPPC9-Trs120"/>
    <property type="match status" value="1"/>
</dbReference>
<dbReference type="PANTHER" id="PTHR21512:SF5">
    <property type="entry name" value="TRAFFICKING PROTEIN PARTICLE COMPLEX SUBUNIT 9"/>
    <property type="match status" value="1"/>
</dbReference>
<comment type="caution">
    <text evidence="3">The sequence shown here is derived from an EMBL/GenBank/DDBJ whole genome shotgun (WGS) entry which is preliminary data.</text>
</comment>
<feature type="domain" description="Trs120/TRAPPC9 first Ig-like" evidence="2">
    <location>
        <begin position="718"/>
        <end position="854"/>
    </location>
</feature>
<protein>
    <submittedName>
        <fullName evidence="3">Uncharacterized protein</fullName>
    </submittedName>
</protein>
<evidence type="ECO:0000313" key="3">
    <source>
        <dbReference type="EMBL" id="KAF0739883.1"/>
    </source>
</evidence>
<proteinExistence type="predicted"/>
<dbReference type="VEuPathDB" id="FungiDB:AeMF1_011874"/>
<dbReference type="InterPro" id="IPR058565">
    <property type="entry name" value="Ig_TRAPPC9_Trs120_1st"/>
</dbReference>
<evidence type="ECO:0000259" key="2">
    <source>
        <dbReference type="Pfam" id="PF26254"/>
    </source>
</evidence>
<dbReference type="Pfam" id="PF26254">
    <property type="entry name" value="Ig_TRAPPC9-Trs120_1st"/>
    <property type="match status" value="1"/>
</dbReference>
<reference evidence="3 4" key="1">
    <citation type="submission" date="2019-07" db="EMBL/GenBank/DDBJ databases">
        <title>Genomics analysis of Aphanomyces spp. identifies a new class of oomycete effector associated with host adaptation.</title>
        <authorList>
            <person name="Gaulin E."/>
        </authorList>
    </citation>
    <scope>NUCLEOTIDE SEQUENCE [LARGE SCALE GENOMIC DNA]</scope>
    <source>
        <strain evidence="3 4">ATCC 201684</strain>
    </source>
</reference>
<accession>A0A6G0XIB4</accession>
<dbReference type="AlphaFoldDB" id="A0A6G0XIB4"/>
<dbReference type="PANTHER" id="PTHR21512">
    <property type="entry name" value="TRAFFICKING PROTEIN PARTICLE COMPLEX SUBUNIT 9"/>
    <property type="match status" value="1"/>
</dbReference>
<evidence type="ECO:0000313" key="4">
    <source>
        <dbReference type="Proteomes" id="UP000481153"/>
    </source>
</evidence>
<keyword evidence="4" id="KW-1185">Reference proteome</keyword>
<dbReference type="EMBL" id="VJMJ01000058">
    <property type="protein sequence ID" value="KAF0739883.1"/>
    <property type="molecule type" value="Genomic_DNA"/>
</dbReference>
<gene>
    <name evidence="3" type="ORF">Ae201684_004584</name>
</gene>
<sequence length="1220" mass="134116">MQGSRHGFERNCEMLVYIIPVGNMPMHLYQGYVAMLQASAVVPMSSLSRPGGYSSELSPFRSLSWESSRSIVYRFEETSKASSIACEDVHASNRPLAIIGLCHCPTTGDLRQAYAHFERSAARYPTAIVHKCFAFEHAFGAGTLEDVSTLDDLVMFPLAAPLSDGHTTVSLHLQVVLDAITVTILMSLESTVRSALRQHLQGTIDTASDAGFGLLNTQVEPSFASQESTGIHATVSLHLPNNTVPTQIGRTASGNIMGSSSSIISGVTGLDKDARARKRMMYRQKKLVGDYTNLVGCYQDALDYYISAIDGLRDEEKRVSSTFGDTLWLAAALEGYLTALYMTMQEASSNGSLKFNVELVDKASEAISQYSRAHCHGLEARLIGCMGWYYVEVSSSSRIQEEAVWMRMLCLEAQNRMLESFIVALTSQQQQQQQQQHLEHLLDLARMSQSMGFTRKQSLYLHEAANVLFFRHRHTIPASTGLQAALLLAKFVATIQPTWLSLRFQALRQLIVTARKLHQADLVVQSALSLLGVLSQCPVAIDEADAIITCSWNEPIGTPWSYQTVVNGAGGPTSTAVALHIKPSVYFTPPASIEKEMKKLPHTNYFKGLPAALTAQASASTPRLLATPRQLMSAVMNPTTTFGGNGTVLMDPVTEENTPTKPSATADASSDVITTSRGLRLDALNHISQWQQACWLLLMEDAKAKTSTNFSTDGLVVVRSLELTKDTSSEALQTLDNVKTILTRHGNASLSTSSSAFFYNPFQAKETKPKPTVSSLMFPLHEPIEWTLTLDNPLDISLTLPRIHIWLEDSQTGLAFAESVQLSPQQTNTTVRLGIRPTQIGRLVILGCMVHLKQQSLRYSLDKPIVLDIVPALPQLNLSVDNVPCSETCQAALSLFEHEDKNVSVELRNASGVNAPHLLLEISLQRKGSHQSHSVSKVLVISLELDEQSNSSAQSNPTELTIPGFTLVCTMDKDTGTMPSQSTLGLRLHLLATKQDVVSITFRAIYCDEPTHKRLYKQSKWTLDVTVQAGIAILAMTPLHDAIMADMFNPSALTTFQVVQHDSTIEVPPQSVVRMPLATTDLKWKTSSASGSIPCTLPESQTPWTIRMTLGNSDKKIVSLQRLQFYEICLHVEQKLSAMMPPPLMVEIHVEEESPEGTTESSRDKVIVAGQCEPRFESSTIHSIQIMLVEHGLFQIHAVGRWNQQLEASTIESILKVQSL</sequence>